<dbReference type="AlphaFoldDB" id="A0A543K5T1"/>
<dbReference type="EMBL" id="VFPT01000002">
    <property type="protein sequence ID" value="TQM90430.1"/>
    <property type="molecule type" value="Genomic_DNA"/>
</dbReference>
<accession>A0A543K5T1</accession>
<proteinExistence type="predicted"/>
<protein>
    <submittedName>
        <fullName evidence="1">Uncharacterized protein</fullName>
    </submittedName>
</protein>
<organism evidence="1 2">
    <name type="scientific">Roseinatronobacter monicus</name>
    <dbReference type="NCBI Taxonomy" id="393481"/>
    <lineage>
        <taxon>Bacteria</taxon>
        <taxon>Pseudomonadati</taxon>
        <taxon>Pseudomonadota</taxon>
        <taxon>Alphaproteobacteria</taxon>
        <taxon>Rhodobacterales</taxon>
        <taxon>Paracoccaceae</taxon>
        <taxon>Roseinatronobacter</taxon>
    </lineage>
</organism>
<evidence type="ECO:0000313" key="1">
    <source>
        <dbReference type="EMBL" id="TQM90430.1"/>
    </source>
</evidence>
<comment type="caution">
    <text evidence="1">The sequence shown here is derived from an EMBL/GenBank/DDBJ whole genome shotgun (WGS) entry which is preliminary data.</text>
</comment>
<gene>
    <name evidence="1" type="ORF">BD293_3814</name>
</gene>
<dbReference type="Proteomes" id="UP000320582">
    <property type="component" value="Unassembled WGS sequence"/>
</dbReference>
<sequence>MLWNWFCRRCCTDLRWFEFGPYPLIWSSYDLELGTAKFGHLVQNVGADLGFGFLVGKAARFQFGADDHLPAPHLCFTAAALIVSAAHLPGNTPACAYCGNALVAQRWIVRSLGAENRSLGRLLSDNHLGR</sequence>
<reference evidence="1 2" key="1">
    <citation type="submission" date="2019-06" db="EMBL/GenBank/DDBJ databases">
        <title>Genomic Encyclopedia of Archaeal and Bacterial Type Strains, Phase II (KMG-II): from individual species to whole genera.</title>
        <authorList>
            <person name="Goeker M."/>
        </authorList>
    </citation>
    <scope>NUCLEOTIDE SEQUENCE [LARGE SCALE GENOMIC DNA]</scope>
    <source>
        <strain evidence="1 2">DSM 18423</strain>
    </source>
</reference>
<keyword evidence="2" id="KW-1185">Reference proteome</keyword>
<evidence type="ECO:0000313" key="2">
    <source>
        <dbReference type="Proteomes" id="UP000320582"/>
    </source>
</evidence>
<name>A0A543K5T1_9RHOB</name>